<dbReference type="PANTHER" id="PTHR38782">
    <property type="match status" value="1"/>
</dbReference>
<evidence type="ECO:0000256" key="1">
    <source>
        <dbReference type="ARBA" id="ARBA00004418"/>
    </source>
</evidence>
<dbReference type="Proteomes" id="UP000293671">
    <property type="component" value="Unassembled WGS sequence"/>
</dbReference>
<feature type="domain" description="MucB/RseB N-terminal" evidence="5">
    <location>
        <begin position="48"/>
        <end position="223"/>
    </location>
</feature>
<dbReference type="RefSeq" id="WP_130433549.1">
    <property type="nucleotide sequence ID" value="NZ_SHKP01000007.1"/>
</dbReference>
<comment type="caution">
    <text evidence="7">The sequence shown here is derived from an EMBL/GenBank/DDBJ whole genome shotgun (WGS) entry which is preliminary data.</text>
</comment>
<gene>
    <name evidence="7" type="ORF">EV670_3023</name>
</gene>
<evidence type="ECO:0000259" key="5">
    <source>
        <dbReference type="Pfam" id="PF03888"/>
    </source>
</evidence>
<dbReference type="CDD" id="cd16327">
    <property type="entry name" value="RseB"/>
    <property type="match status" value="1"/>
</dbReference>
<keyword evidence="4" id="KW-0574">Periplasm</keyword>
<dbReference type="Gene3D" id="3.30.200.100">
    <property type="entry name" value="MucB/RseB, C-terminal domain"/>
    <property type="match status" value="1"/>
</dbReference>
<organism evidence="7 8">
    <name type="scientific">Rivibacter subsaxonicus</name>
    <dbReference type="NCBI Taxonomy" id="457575"/>
    <lineage>
        <taxon>Bacteria</taxon>
        <taxon>Pseudomonadati</taxon>
        <taxon>Pseudomonadota</taxon>
        <taxon>Betaproteobacteria</taxon>
        <taxon>Burkholderiales</taxon>
        <taxon>Rivibacter</taxon>
    </lineage>
</organism>
<dbReference type="Pfam" id="PF03888">
    <property type="entry name" value="MucB_RseB"/>
    <property type="match status" value="1"/>
</dbReference>
<evidence type="ECO:0000256" key="2">
    <source>
        <dbReference type="ARBA" id="ARBA00008150"/>
    </source>
</evidence>
<name>A0A4Q7VGU5_9BURK</name>
<dbReference type="AlphaFoldDB" id="A0A4Q7VGU5"/>
<accession>A0A4Q7VGU5</accession>
<keyword evidence="3" id="KW-0732">Signal</keyword>
<evidence type="ECO:0000313" key="8">
    <source>
        <dbReference type="Proteomes" id="UP000293671"/>
    </source>
</evidence>
<protein>
    <submittedName>
        <fullName evidence="7">MucB/RseB-like sigma(E) regulatory protein</fullName>
    </submittedName>
</protein>
<comment type="similarity">
    <text evidence="2">Belongs to the RseB family.</text>
</comment>
<dbReference type="InterPro" id="IPR038484">
    <property type="entry name" value="MucB/RseB_C_sf"/>
</dbReference>
<feature type="domain" description="MucB/RseB C-terminal" evidence="6">
    <location>
        <begin position="243"/>
        <end position="349"/>
    </location>
</feature>
<evidence type="ECO:0000259" key="6">
    <source>
        <dbReference type="Pfam" id="PF17188"/>
    </source>
</evidence>
<dbReference type="InterPro" id="IPR033436">
    <property type="entry name" value="MucB/RseB_C"/>
</dbReference>
<dbReference type="PIRSF" id="PIRSF005427">
    <property type="entry name" value="RseB"/>
    <property type="match status" value="1"/>
</dbReference>
<reference evidence="7 8" key="1">
    <citation type="submission" date="2019-02" db="EMBL/GenBank/DDBJ databases">
        <title>Genomic Encyclopedia of Type Strains, Phase IV (KMG-IV): sequencing the most valuable type-strain genomes for metagenomic binning, comparative biology and taxonomic classification.</title>
        <authorList>
            <person name="Goeker M."/>
        </authorList>
    </citation>
    <scope>NUCLEOTIDE SEQUENCE [LARGE SCALE GENOMIC DNA]</scope>
    <source>
        <strain evidence="7 8">DSM 19570</strain>
    </source>
</reference>
<evidence type="ECO:0000313" key="7">
    <source>
        <dbReference type="EMBL" id="RZT95272.1"/>
    </source>
</evidence>
<dbReference type="Pfam" id="PF17188">
    <property type="entry name" value="MucB_RseB_C"/>
    <property type="match status" value="1"/>
</dbReference>
<dbReference type="InterPro" id="IPR005588">
    <property type="entry name" value="MucB_RseB"/>
</dbReference>
<dbReference type="InterPro" id="IPR033434">
    <property type="entry name" value="MucB/RseB_N"/>
</dbReference>
<proteinExistence type="inferred from homology"/>
<dbReference type="GO" id="GO:0030288">
    <property type="term" value="C:outer membrane-bounded periplasmic space"/>
    <property type="evidence" value="ECO:0007669"/>
    <property type="project" value="TreeGrafter"/>
</dbReference>
<evidence type="ECO:0000256" key="3">
    <source>
        <dbReference type="ARBA" id="ARBA00022729"/>
    </source>
</evidence>
<keyword evidence="8" id="KW-1185">Reference proteome</keyword>
<evidence type="ECO:0000256" key="4">
    <source>
        <dbReference type="ARBA" id="ARBA00022764"/>
    </source>
</evidence>
<dbReference type="GO" id="GO:0045152">
    <property type="term" value="F:antisigma factor binding"/>
    <property type="evidence" value="ECO:0007669"/>
    <property type="project" value="TreeGrafter"/>
</dbReference>
<dbReference type="EMBL" id="SHKP01000007">
    <property type="protein sequence ID" value="RZT95272.1"/>
    <property type="molecule type" value="Genomic_DNA"/>
</dbReference>
<dbReference type="PANTHER" id="PTHR38782:SF1">
    <property type="entry name" value="SIGMA-E FACTOR REGULATORY PROTEIN RSEB"/>
    <property type="match status" value="1"/>
</dbReference>
<dbReference type="GO" id="GO:0032885">
    <property type="term" value="P:regulation of polysaccharide biosynthetic process"/>
    <property type="evidence" value="ECO:0007669"/>
    <property type="project" value="TreeGrafter"/>
</dbReference>
<dbReference type="OrthoDB" id="7067274at2"/>
<sequence>MSKLALNAAPVQRERLWSALACVSAAWFTGAAPARAQTADPLVDAREARRWLSRMHEAAGRKSFQGIFVVSAGGAVSSSHIVHYCDGRNQYERIDSLDGQRRRVLRHNDTVLTLWPTSRVALLESREALGEFPSLLQSSADRIVRLYDARPLGADRVAGLDALVLQLQPRDAYRFGLRLWAEKNSGLLLRAEVLGDRDEVIESSAFSEVQIGIRSQPEQVLQAMRRLEGYRVERPVLDPTDLEREGWLTRQLPPGFVLSRSVKRVIDIEQPRPAAMGDADARATVLQSSFSDGLNHVSVFIEPFRPQRHKRELLMSMGATQTLALRHGDWWLTVIGDVPVLTLRAFAGALERRK</sequence>
<comment type="subcellular location">
    <subcellularLocation>
        <location evidence="1">Periplasm</location>
    </subcellularLocation>
</comment>
<dbReference type="Gene3D" id="2.50.20.10">
    <property type="entry name" value="Lipoprotein localisation LolA/LolB/LppX"/>
    <property type="match status" value="1"/>
</dbReference>